<dbReference type="Pfam" id="PF11800">
    <property type="entry name" value="RP-C_C"/>
    <property type="match status" value="1"/>
</dbReference>
<dbReference type="RefSeq" id="WP_128563204.1">
    <property type="nucleotide sequence ID" value="NZ_BPQH01000030.1"/>
</dbReference>
<reference evidence="4" key="1">
    <citation type="journal article" date="2021" name="Front. Microbiol.">
        <title>Comprehensive Comparative Genomics and Phenotyping of Methylobacterium Species.</title>
        <authorList>
            <person name="Alessa O."/>
            <person name="Ogura Y."/>
            <person name="Fujitani Y."/>
            <person name="Takami H."/>
            <person name="Hayashi T."/>
            <person name="Sahin N."/>
            <person name="Tani A."/>
        </authorList>
    </citation>
    <scope>NUCLEOTIDE SEQUENCE</scope>
    <source>
        <strain evidence="4">KCTC 52305</strain>
    </source>
</reference>
<evidence type="ECO:0000256" key="1">
    <source>
        <dbReference type="SAM" id="MobiDB-lite"/>
    </source>
</evidence>
<protein>
    <recommendedName>
        <fullName evidence="6">Replication initiation protein RepC</fullName>
    </recommendedName>
</protein>
<keyword evidence="5" id="KW-1185">Reference proteome</keyword>
<organism evidence="4 5">
    <name type="scientific">Methylobacterium crusticola</name>
    <dbReference type="NCBI Taxonomy" id="1697972"/>
    <lineage>
        <taxon>Bacteria</taxon>
        <taxon>Pseudomonadati</taxon>
        <taxon>Pseudomonadota</taxon>
        <taxon>Alphaproteobacteria</taxon>
        <taxon>Hyphomicrobiales</taxon>
        <taxon>Methylobacteriaceae</taxon>
        <taxon>Methylobacterium</taxon>
    </lineage>
</organism>
<dbReference type="EMBL" id="BPQH01000030">
    <property type="protein sequence ID" value="GJD53463.1"/>
    <property type="molecule type" value="Genomic_DNA"/>
</dbReference>
<reference evidence="4" key="2">
    <citation type="submission" date="2021-08" db="EMBL/GenBank/DDBJ databases">
        <authorList>
            <person name="Tani A."/>
            <person name="Ola A."/>
            <person name="Ogura Y."/>
            <person name="Katsura K."/>
            <person name="Hayashi T."/>
        </authorList>
    </citation>
    <scope>NUCLEOTIDE SEQUENCE</scope>
    <source>
        <strain evidence="4">KCTC 52305</strain>
    </source>
</reference>
<dbReference type="Proteomes" id="UP001055167">
    <property type="component" value="Unassembled WGS sequence"/>
</dbReference>
<dbReference type="InterPro" id="IPR047611">
    <property type="entry name" value="RepABC_RepC"/>
</dbReference>
<dbReference type="NCBIfam" id="NF040974">
    <property type="entry name" value="RepABC_RepC"/>
    <property type="match status" value="1"/>
</dbReference>
<proteinExistence type="predicted"/>
<gene>
    <name evidence="4" type="ORF">OPKNFCMD_6238</name>
</gene>
<dbReference type="NCBIfam" id="NF010396">
    <property type="entry name" value="PRK13824.1"/>
    <property type="match status" value="1"/>
</dbReference>
<evidence type="ECO:0000313" key="4">
    <source>
        <dbReference type="EMBL" id="GJD53463.1"/>
    </source>
</evidence>
<feature type="domain" description="Plasmid replication protein C N-terminal" evidence="2">
    <location>
        <begin position="12"/>
        <end position="184"/>
    </location>
</feature>
<dbReference type="Pfam" id="PF03428">
    <property type="entry name" value="RP-C"/>
    <property type="match status" value="1"/>
</dbReference>
<evidence type="ECO:0000259" key="3">
    <source>
        <dbReference type="Pfam" id="PF11800"/>
    </source>
</evidence>
<sequence>MTQLATTPFGRRPLSLAMVAAQATAKACPDDAVGHKWRIFRHLTEAKEVFGVSDRALAVLSALLTFHPDTALVPGADLVVFPSNRELAVRAHGPAPATLRRALGQLVEAGLILRRDSPNGKRYARRGEGGSIDQAFGFDLTPLVARAAEFEARAGEVRAAARARARLREEISLHRRDIAKTIEAGSASGLPGDWGRLAAAFTGTGGMPPRSADLARLEAVAASLRVLRLDVDKLLTDAIKSEESSPTESQVERHHQSSESEVLLESERTLRGRPVVPAAIPAAPALAPKAYPLGLVLQACPAIADYTRHGIATWRDLVAAAGVVRGMLGISPSTWDDAVAAMGEIEAAVTMAAILERAEAIRSPGGYLRRLTEMAVAGRYSLGPVLMALMRARPGGEGSARRRA</sequence>
<feature type="region of interest" description="Disordered" evidence="1">
    <location>
        <begin position="240"/>
        <end position="263"/>
    </location>
</feature>
<evidence type="ECO:0000259" key="2">
    <source>
        <dbReference type="Pfam" id="PF03428"/>
    </source>
</evidence>
<dbReference type="InterPro" id="IPR021760">
    <property type="entry name" value="RepC_C"/>
</dbReference>
<name>A0ABQ4R729_9HYPH</name>
<evidence type="ECO:0000313" key="5">
    <source>
        <dbReference type="Proteomes" id="UP001055167"/>
    </source>
</evidence>
<comment type="caution">
    <text evidence="4">The sequence shown here is derived from an EMBL/GenBank/DDBJ whole genome shotgun (WGS) entry which is preliminary data.</text>
</comment>
<accession>A0ABQ4R729</accession>
<feature type="domain" description="Plasmid replication protein C C-terminal" evidence="3">
    <location>
        <begin position="292"/>
        <end position="392"/>
    </location>
</feature>
<dbReference type="InterPro" id="IPR005090">
    <property type="entry name" value="RepC_N"/>
</dbReference>
<evidence type="ECO:0008006" key="6">
    <source>
        <dbReference type="Google" id="ProtNLM"/>
    </source>
</evidence>